<dbReference type="Gene3D" id="3.90.930.1">
    <property type="match status" value="1"/>
</dbReference>
<feature type="chain" id="PRO_5022805383" description="Toxin-antitoxin system YwqK family antitoxin" evidence="1">
    <location>
        <begin position="19"/>
        <end position="243"/>
    </location>
</feature>
<reference evidence="2 3" key="1">
    <citation type="submission" date="2019-08" db="EMBL/GenBank/DDBJ databases">
        <title>Genome of Vicingus serpentipes NCIMB 15042.</title>
        <authorList>
            <person name="Bowman J.P."/>
        </authorList>
    </citation>
    <scope>NUCLEOTIDE SEQUENCE [LARGE SCALE GENOMIC DNA]</scope>
    <source>
        <strain evidence="2 3">NCIMB 15042</strain>
    </source>
</reference>
<gene>
    <name evidence="2" type="ORF">FRY74_00470</name>
</gene>
<dbReference type="Pfam" id="PF07661">
    <property type="entry name" value="MORN_2"/>
    <property type="match status" value="2"/>
</dbReference>
<dbReference type="Proteomes" id="UP000321721">
    <property type="component" value="Unassembled WGS sequence"/>
</dbReference>
<dbReference type="AlphaFoldDB" id="A0A5C6RWI5"/>
<feature type="signal peptide" evidence="1">
    <location>
        <begin position="1"/>
        <end position="18"/>
    </location>
</feature>
<evidence type="ECO:0000313" key="3">
    <source>
        <dbReference type="Proteomes" id="UP000321721"/>
    </source>
</evidence>
<dbReference type="OrthoDB" id="1223552at2"/>
<dbReference type="InterPro" id="IPR011652">
    <property type="entry name" value="MORN_2"/>
</dbReference>
<evidence type="ECO:0000256" key="1">
    <source>
        <dbReference type="SAM" id="SignalP"/>
    </source>
</evidence>
<dbReference type="RefSeq" id="WP_147097557.1">
    <property type="nucleotide sequence ID" value="NZ_VOOS01000001.1"/>
</dbReference>
<comment type="caution">
    <text evidence="2">The sequence shown here is derived from an EMBL/GenBank/DDBJ whole genome shotgun (WGS) entry which is preliminary data.</text>
</comment>
<protein>
    <recommendedName>
        <fullName evidence="4">Toxin-antitoxin system YwqK family antitoxin</fullName>
    </recommendedName>
</protein>
<keyword evidence="1" id="KW-0732">Signal</keyword>
<accession>A0A5C6RWI5</accession>
<evidence type="ECO:0000313" key="2">
    <source>
        <dbReference type="EMBL" id="TXB66691.1"/>
    </source>
</evidence>
<organism evidence="2 3">
    <name type="scientific">Vicingus serpentipes</name>
    <dbReference type="NCBI Taxonomy" id="1926625"/>
    <lineage>
        <taxon>Bacteria</taxon>
        <taxon>Pseudomonadati</taxon>
        <taxon>Bacteroidota</taxon>
        <taxon>Flavobacteriia</taxon>
        <taxon>Flavobacteriales</taxon>
        <taxon>Vicingaceae</taxon>
        <taxon>Vicingus</taxon>
    </lineage>
</organism>
<evidence type="ECO:0008006" key="4">
    <source>
        <dbReference type="Google" id="ProtNLM"/>
    </source>
</evidence>
<keyword evidence="3" id="KW-1185">Reference proteome</keyword>
<name>A0A5C6RWI5_9FLAO</name>
<dbReference type="EMBL" id="VOOS01000001">
    <property type="protein sequence ID" value="TXB66691.1"/>
    <property type="molecule type" value="Genomic_DNA"/>
</dbReference>
<sequence length="243" mass="28870">MRFIFLLTLLLSFSVLFAQNDLTDVSLYHNTYEPSEVIDPTYGIKMYEPLNMMLGNDSTRNDNNGYAANGFLEDYYKSGELLHKGFYVEGQLKIYKNYYPSGNIERNFRMTDLKKSKMTLYYDKEDLIKSDAVYIENEALKWTDYYQNGNVEFEEEYHKSFQYYIKKANYYENGKPENVLELIDKKKLVYTQSYYYDNGNMKEQGSVKYNKAMFDYERIGVWKLFDKDGNPTKQQKYINGVAQ</sequence>
<proteinExistence type="predicted"/>